<dbReference type="EMBL" id="CAJPWZ010003097">
    <property type="protein sequence ID" value="CAG2251731.1"/>
    <property type="molecule type" value="Genomic_DNA"/>
</dbReference>
<dbReference type="GO" id="GO:0008270">
    <property type="term" value="F:zinc ion binding"/>
    <property type="evidence" value="ECO:0007669"/>
    <property type="project" value="UniProtKB-KW"/>
</dbReference>
<keyword evidence="5" id="KW-1185">Reference proteome</keyword>
<evidence type="ECO:0000313" key="4">
    <source>
        <dbReference type="EMBL" id="CAG2251731.1"/>
    </source>
</evidence>
<keyword evidence="1" id="KW-0862">Zinc</keyword>
<gene>
    <name evidence="4" type="ORF">MEDL_63350</name>
</gene>
<evidence type="ECO:0000256" key="1">
    <source>
        <dbReference type="PROSITE-ProRule" id="PRU00024"/>
    </source>
</evidence>
<dbReference type="PANTHER" id="PTHR25462">
    <property type="entry name" value="BONUS, ISOFORM C-RELATED"/>
    <property type="match status" value="1"/>
</dbReference>
<dbReference type="Proteomes" id="UP000683360">
    <property type="component" value="Unassembled WGS sequence"/>
</dbReference>
<reference evidence="4" key="1">
    <citation type="submission" date="2021-03" db="EMBL/GenBank/DDBJ databases">
        <authorList>
            <person name="Bekaert M."/>
        </authorList>
    </citation>
    <scope>NUCLEOTIDE SEQUENCE</scope>
</reference>
<sequence>MASFSTLPCGVCESQLKTTNANYWCPECDEGLCSICLKYHTASKATRNHDVISADNYKQLPQSVANISQHCSQHNRKFHGYCPHHESLCCPFCIRSNHATCIGIASLEEVIQSAKTSVLFESLDQNLKDLKINVEKVIEDRKQNLNEIQIQRQKIHDEIKQVRHRINEHLDSLEQRILKDLHAAETKVKSKIEELLGKLALNMENLDLFETDITAIKNMRQTYKHFLELKGLRQNFIHMKCLCSLFEDESLQKVSINCKIEEEITNVLSTVTSLGSISVESSPTSVVLQTVREKQAQIGYFPNANLTTINGLQILLQRKLESTGTTGCSISSTGDIALIDNVNSRLLILKEDGTLKIEISSQLKHQQTVHLLMKRQ</sequence>
<dbReference type="OrthoDB" id="6096611at2759"/>
<comment type="caution">
    <text evidence="4">The sequence shown here is derived from an EMBL/GenBank/DDBJ whole genome shotgun (WGS) entry which is preliminary data.</text>
</comment>
<feature type="coiled-coil region" evidence="2">
    <location>
        <begin position="120"/>
        <end position="176"/>
    </location>
</feature>
<evidence type="ECO:0000313" key="5">
    <source>
        <dbReference type="Proteomes" id="UP000683360"/>
    </source>
</evidence>
<evidence type="ECO:0000259" key="3">
    <source>
        <dbReference type="PROSITE" id="PS50119"/>
    </source>
</evidence>
<keyword evidence="1" id="KW-0479">Metal-binding</keyword>
<proteinExistence type="predicted"/>
<protein>
    <recommendedName>
        <fullName evidence="3">B box-type domain-containing protein</fullName>
    </recommendedName>
</protein>
<dbReference type="PANTHER" id="PTHR25462:SF296">
    <property type="entry name" value="MEIOTIC P26, ISOFORM F"/>
    <property type="match status" value="1"/>
</dbReference>
<organism evidence="4 5">
    <name type="scientific">Mytilus edulis</name>
    <name type="common">Blue mussel</name>
    <dbReference type="NCBI Taxonomy" id="6550"/>
    <lineage>
        <taxon>Eukaryota</taxon>
        <taxon>Metazoa</taxon>
        <taxon>Spiralia</taxon>
        <taxon>Lophotrochozoa</taxon>
        <taxon>Mollusca</taxon>
        <taxon>Bivalvia</taxon>
        <taxon>Autobranchia</taxon>
        <taxon>Pteriomorphia</taxon>
        <taxon>Mytilida</taxon>
        <taxon>Mytiloidea</taxon>
        <taxon>Mytilidae</taxon>
        <taxon>Mytilinae</taxon>
        <taxon>Mytilus</taxon>
    </lineage>
</organism>
<keyword evidence="1" id="KW-0863">Zinc-finger</keyword>
<feature type="domain" description="B box-type" evidence="3">
    <location>
        <begin position="11"/>
        <end position="54"/>
    </location>
</feature>
<keyword evidence="2" id="KW-0175">Coiled coil</keyword>
<dbReference type="PROSITE" id="PS50119">
    <property type="entry name" value="ZF_BBOX"/>
    <property type="match status" value="1"/>
</dbReference>
<dbReference type="InterPro" id="IPR047153">
    <property type="entry name" value="TRIM45/56/19-like"/>
</dbReference>
<dbReference type="Gene3D" id="3.30.160.60">
    <property type="entry name" value="Classic Zinc Finger"/>
    <property type="match status" value="1"/>
</dbReference>
<dbReference type="CDD" id="cd19757">
    <property type="entry name" value="Bbox1"/>
    <property type="match status" value="1"/>
</dbReference>
<evidence type="ECO:0000256" key="2">
    <source>
        <dbReference type="SAM" id="Coils"/>
    </source>
</evidence>
<accession>A0A8S3V2Y6</accession>
<dbReference type="InterPro" id="IPR000315">
    <property type="entry name" value="Znf_B-box"/>
</dbReference>
<dbReference type="AlphaFoldDB" id="A0A8S3V2Y6"/>
<dbReference type="Gene3D" id="1.20.120.20">
    <property type="entry name" value="Apolipoprotein"/>
    <property type="match status" value="1"/>
</dbReference>
<dbReference type="SUPFAM" id="SSF58113">
    <property type="entry name" value="Apolipoprotein A-I"/>
    <property type="match status" value="1"/>
</dbReference>
<name>A0A8S3V2Y6_MYTED</name>